<dbReference type="SUPFAM" id="SSF52540">
    <property type="entry name" value="P-loop containing nucleoside triphosphate hydrolases"/>
    <property type="match status" value="1"/>
</dbReference>
<dbReference type="GO" id="GO:0005524">
    <property type="term" value="F:ATP binding"/>
    <property type="evidence" value="ECO:0007669"/>
    <property type="project" value="UniProtKB-KW"/>
</dbReference>
<dbReference type="Proteomes" id="UP000267027">
    <property type="component" value="Unassembled WGS sequence"/>
</dbReference>
<evidence type="ECO:0000256" key="9">
    <source>
        <dbReference type="ARBA" id="ARBA00022833"/>
    </source>
</evidence>
<evidence type="ECO:0000256" key="11">
    <source>
        <dbReference type="ARBA" id="ARBA00022884"/>
    </source>
</evidence>
<dbReference type="GO" id="GO:0005634">
    <property type="term" value="C:nucleus"/>
    <property type="evidence" value="ECO:0007669"/>
    <property type="project" value="UniProtKB-ARBA"/>
</dbReference>
<dbReference type="WBParaSite" id="ACOC_0000530501-mRNA-1">
    <property type="protein sequence ID" value="ACOC_0000530501-mRNA-1"/>
    <property type="gene ID" value="ACOC_0000530501"/>
</dbReference>
<keyword evidence="10 14" id="KW-0067">ATP-binding</keyword>
<evidence type="ECO:0000256" key="7">
    <source>
        <dbReference type="ARBA" id="ARBA00022801"/>
    </source>
</evidence>
<keyword evidence="4" id="KW-0677">Repeat</keyword>
<dbReference type="STRING" id="334426.A0A158PGJ6"/>
<evidence type="ECO:0000256" key="15">
    <source>
        <dbReference type="SAM" id="MobiDB-lite"/>
    </source>
</evidence>
<dbReference type="OrthoDB" id="196131at2759"/>
<comment type="catalytic activity">
    <reaction evidence="13">
        <text>ATP + H2O = ADP + phosphate + H(+)</text>
        <dbReference type="Rhea" id="RHEA:13065"/>
        <dbReference type="ChEBI" id="CHEBI:15377"/>
        <dbReference type="ChEBI" id="CHEBI:15378"/>
        <dbReference type="ChEBI" id="CHEBI:30616"/>
        <dbReference type="ChEBI" id="CHEBI:43474"/>
        <dbReference type="ChEBI" id="CHEBI:456216"/>
        <dbReference type="EC" id="3.6.4.13"/>
    </reaction>
</comment>
<name>A0A158PGJ6_ANGCS</name>
<keyword evidence="7 14" id="KW-0378">Hydrolase</keyword>
<dbReference type="Gene3D" id="3.40.50.300">
    <property type="entry name" value="P-loop containing nucleotide triphosphate hydrolases"/>
    <property type="match status" value="2"/>
</dbReference>
<keyword evidence="19" id="KW-1185">Reference proteome</keyword>
<feature type="domain" description="Helicase ATP-binding" evidence="16">
    <location>
        <begin position="238"/>
        <end position="423"/>
    </location>
</feature>
<feature type="region of interest" description="Disordered" evidence="15">
    <location>
        <begin position="75"/>
        <end position="123"/>
    </location>
</feature>
<dbReference type="OMA" id="FKTIWTL"/>
<comment type="similarity">
    <text evidence="12">Belongs to the DEAD box helicase family. DDX41 subfamily.</text>
</comment>
<dbReference type="GO" id="GO:0003724">
    <property type="term" value="F:RNA helicase activity"/>
    <property type="evidence" value="ECO:0007669"/>
    <property type="project" value="UniProtKB-EC"/>
</dbReference>
<evidence type="ECO:0000256" key="2">
    <source>
        <dbReference type="ARBA" id="ARBA00012552"/>
    </source>
</evidence>
<dbReference type="InterPro" id="IPR001650">
    <property type="entry name" value="Helicase_C-like"/>
</dbReference>
<sequence>MVQPENTSNNEVEAMKQKYEQRRRQILLEEQQQKRDGMNLSSDEEHLADELFLSAAQRRKEKLHRRALLKHVLAPSSAQQEEELAAKRRKQEQEKKSEESKKTLLEKHAELKEKDAEIDPRERQRLEEQSLLESVTQNSALHAAVEIAQGVQYTESFRTSRTFISLQSIFSWRPPFHIRNQTEEDFETYRKRRGIVVDGIDCPPPIGSFLEMKFPKSVLIALKHNNIHIPTAIQIQGIPVALSGRDMIGIASTGSGKTLTFALPLIMFCLEQEYMLPFERGEGPYALIIVPSRELARQIHDVIVDILQWVELDTKMPKIRAGLCIGGVPVREQAQIFKDGVHVCVATPGRLSDMLTKKIFNLEVCRYLVLDEADRMLDMGFEDELKSIFAFFKAQRQTLLFSATMPKKIQNFAKSALVRPVVVNVGRAGAASLNVLQEIEYVRTEDKLTRVLDCLQKTPPKVLIFAEKKVDVDNIYEYLLVKGVEVASIHGGKEQRDRHIGIDEFRHGQKDVLVATDVASKGLDFQGIEHVINYDMPEDIENYVHRIGRTGRSGKRGMATTFINRKADLSVMQDLKQLLVEAGQELPAFLRDLAGDVEEPPTGNVDDKGCAYCSGLGHRITNCPKLAGINTKVSKFCAYFLARHLF</sequence>
<evidence type="ECO:0000256" key="10">
    <source>
        <dbReference type="ARBA" id="ARBA00022840"/>
    </source>
</evidence>
<dbReference type="GO" id="GO:0016787">
    <property type="term" value="F:hydrolase activity"/>
    <property type="evidence" value="ECO:0007669"/>
    <property type="project" value="UniProtKB-KW"/>
</dbReference>
<evidence type="ECO:0000256" key="4">
    <source>
        <dbReference type="ARBA" id="ARBA00022737"/>
    </source>
</evidence>
<organism evidence="20">
    <name type="scientific">Angiostrongylus costaricensis</name>
    <name type="common">Nematode worm</name>
    <dbReference type="NCBI Taxonomy" id="334426"/>
    <lineage>
        <taxon>Eukaryota</taxon>
        <taxon>Metazoa</taxon>
        <taxon>Ecdysozoa</taxon>
        <taxon>Nematoda</taxon>
        <taxon>Chromadorea</taxon>
        <taxon>Rhabditida</taxon>
        <taxon>Rhabditina</taxon>
        <taxon>Rhabditomorpha</taxon>
        <taxon>Strongyloidea</taxon>
        <taxon>Metastrongylidae</taxon>
        <taxon>Angiostrongylus</taxon>
    </lineage>
</organism>
<evidence type="ECO:0000256" key="14">
    <source>
        <dbReference type="RuleBase" id="RU000492"/>
    </source>
</evidence>
<dbReference type="PANTHER" id="PTHR47958">
    <property type="entry name" value="ATP-DEPENDENT RNA HELICASE DBP3"/>
    <property type="match status" value="1"/>
</dbReference>
<dbReference type="GO" id="GO:0043186">
    <property type="term" value="C:P granule"/>
    <property type="evidence" value="ECO:0007669"/>
    <property type="project" value="UniProtKB-ARBA"/>
</dbReference>
<dbReference type="SUPFAM" id="SSF57756">
    <property type="entry name" value="Retrovirus zinc finger-like domains"/>
    <property type="match status" value="1"/>
</dbReference>
<evidence type="ECO:0000256" key="3">
    <source>
        <dbReference type="ARBA" id="ARBA00022723"/>
    </source>
</evidence>
<keyword evidence="6" id="KW-0863">Zinc-finger</keyword>
<dbReference type="EMBL" id="UYYA01003862">
    <property type="protein sequence ID" value="VDM56891.1"/>
    <property type="molecule type" value="Genomic_DNA"/>
</dbReference>
<dbReference type="CDD" id="cd18787">
    <property type="entry name" value="SF2_C_DEAD"/>
    <property type="match status" value="1"/>
</dbReference>
<evidence type="ECO:0000256" key="6">
    <source>
        <dbReference type="ARBA" id="ARBA00022771"/>
    </source>
</evidence>
<dbReference type="InterPro" id="IPR027417">
    <property type="entry name" value="P-loop_NTPase"/>
</dbReference>
<evidence type="ECO:0000256" key="1">
    <source>
        <dbReference type="ARBA" id="ARBA00010132"/>
    </source>
</evidence>
<dbReference type="PROSITE" id="PS51192">
    <property type="entry name" value="HELICASE_ATP_BIND_1"/>
    <property type="match status" value="1"/>
</dbReference>
<evidence type="ECO:0000256" key="12">
    <source>
        <dbReference type="ARBA" id="ARBA00023594"/>
    </source>
</evidence>
<dbReference type="GO" id="GO:0008270">
    <property type="term" value="F:zinc ion binding"/>
    <property type="evidence" value="ECO:0007669"/>
    <property type="project" value="UniProtKB-KW"/>
</dbReference>
<proteinExistence type="inferred from homology"/>
<dbReference type="InterPro" id="IPR036875">
    <property type="entry name" value="Znf_CCHC_sf"/>
</dbReference>
<evidence type="ECO:0000259" key="17">
    <source>
        <dbReference type="PROSITE" id="PS51194"/>
    </source>
</evidence>
<gene>
    <name evidence="18" type="ORF">ACOC_LOCUS5306</name>
</gene>
<keyword evidence="8 14" id="KW-0347">Helicase</keyword>
<dbReference type="FunFam" id="3.40.50.300:FF:000657">
    <property type="entry name" value="Probable ATP-dependent RNA helicase DDX41"/>
    <property type="match status" value="1"/>
</dbReference>
<evidence type="ECO:0000256" key="5">
    <source>
        <dbReference type="ARBA" id="ARBA00022741"/>
    </source>
</evidence>
<dbReference type="GO" id="GO:0008432">
    <property type="term" value="F:JUN kinase binding"/>
    <property type="evidence" value="ECO:0007669"/>
    <property type="project" value="UniProtKB-ARBA"/>
</dbReference>
<feature type="region of interest" description="Disordered" evidence="15">
    <location>
        <begin position="23"/>
        <end position="43"/>
    </location>
</feature>
<keyword evidence="11" id="KW-0694">RNA-binding</keyword>
<dbReference type="FunFam" id="3.40.50.300:FF:000449">
    <property type="entry name" value="Probable ATP-dependent RNA helicase DDX41"/>
    <property type="match status" value="1"/>
</dbReference>
<dbReference type="SMART" id="SM00490">
    <property type="entry name" value="HELICc"/>
    <property type="match status" value="1"/>
</dbReference>
<comment type="similarity">
    <text evidence="1">Belongs to the DEAD box helicase family. DDX4/VASA subfamily.</text>
</comment>
<protein>
    <recommendedName>
        <fullName evidence="2">RNA helicase</fullName>
        <ecNumber evidence="2">3.6.4.13</ecNumber>
    </recommendedName>
</protein>
<dbReference type="InterPro" id="IPR000629">
    <property type="entry name" value="RNA-helicase_DEAD-box_CS"/>
</dbReference>
<dbReference type="AlphaFoldDB" id="A0A158PGJ6"/>
<keyword evidence="3" id="KW-0479">Metal-binding</keyword>
<keyword evidence="5 14" id="KW-0547">Nucleotide-binding</keyword>
<evidence type="ECO:0000256" key="13">
    <source>
        <dbReference type="ARBA" id="ARBA00047984"/>
    </source>
</evidence>
<dbReference type="EC" id="3.6.4.13" evidence="2"/>
<dbReference type="InterPro" id="IPR014001">
    <property type="entry name" value="Helicase_ATP-bd"/>
</dbReference>
<dbReference type="GO" id="GO:0003723">
    <property type="term" value="F:RNA binding"/>
    <property type="evidence" value="ECO:0007669"/>
    <property type="project" value="UniProtKB-KW"/>
</dbReference>
<dbReference type="InterPro" id="IPR011545">
    <property type="entry name" value="DEAD/DEAH_box_helicase_dom"/>
</dbReference>
<feature type="domain" description="Helicase C-terminal" evidence="17">
    <location>
        <begin position="447"/>
        <end position="594"/>
    </location>
</feature>
<accession>A0A158PGJ6</accession>
<reference evidence="20" key="1">
    <citation type="submission" date="2016-04" db="UniProtKB">
        <authorList>
            <consortium name="WormBaseParasite"/>
        </authorList>
    </citation>
    <scope>IDENTIFICATION</scope>
</reference>
<dbReference type="SMART" id="SM00487">
    <property type="entry name" value="DEXDc"/>
    <property type="match status" value="1"/>
</dbReference>
<evidence type="ECO:0000256" key="8">
    <source>
        <dbReference type="ARBA" id="ARBA00022806"/>
    </source>
</evidence>
<evidence type="ECO:0000313" key="20">
    <source>
        <dbReference type="WBParaSite" id="ACOC_0000530501-mRNA-1"/>
    </source>
</evidence>
<dbReference type="Pfam" id="PF00270">
    <property type="entry name" value="DEAD"/>
    <property type="match status" value="1"/>
</dbReference>
<evidence type="ECO:0000313" key="18">
    <source>
        <dbReference type="EMBL" id="VDM56891.1"/>
    </source>
</evidence>
<dbReference type="Pfam" id="PF00271">
    <property type="entry name" value="Helicase_C"/>
    <property type="match status" value="1"/>
</dbReference>
<evidence type="ECO:0000259" key="16">
    <source>
        <dbReference type="PROSITE" id="PS51192"/>
    </source>
</evidence>
<keyword evidence="9" id="KW-0862">Zinc</keyword>
<dbReference type="PROSITE" id="PS00039">
    <property type="entry name" value="DEAD_ATP_HELICASE"/>
    <property type="match status" value="1"/>
</dbReference>
<evidence type="ECO:0000313" key="19">
    <source>
        <dbReference type="Proteomes" id="UP000267027"/>
    </source>
</evidence>
<feature type="compositionally biased region" description="Basic and acidic residues" evidence="15">
    <location>
        <begin position="91"/>
        <end position="123"/>
    </location>
</feature>
<dbReference type="PROSITE" id="PS51194">
    <property type="entry name" value="HELICASE_CTER"/>
    <property type="match status" value="1"/>
</dbReference>
<reference evidence="18 19" key="2">
    <citation type="submission" date="2018-11" db="EMBL/GenBank/DDBJ databases">
        <authorList>
            <consortium name="Pathogen Informatics"/>
        </authorList>
    </citation>
    <scope>NUCLEOTIDE SEQUENCE [LARGE SCALE GENOMIC DNA]</scope>
    <source>
        <strain evidence="18 19">Costa Rica</strain>
    </source>
</reference>